<evidence type="ECO:0000256" key="8">
    <source>
        <dbReference type="SAM" id="SignalP"/>
    </source>
</evidence>
<evidence type="ECO:0000313" key="11">
    <source>
        <dbReference type="EMBL" id="TLU71766.1"/>
    </source>
</evidence>
<reference evidence="11 12" key="1">
    <citation type="submission" date="2019-05" db="EMBL/GenBank/DDBJ databases">
        <authorList>
            <person name="Pankratov T."/>
            <person name="Grouzdev D."/>
        </authorList>
    </citation>
    <scope>NUCLEOTIDE SEQUENCE [LARGE SCALE GENOMIC DNA]</scope>
    <source>
        <strain evidence="11 12">KEBCLARHB70R</strain>
    </source>
</reference>
<dbReference type="SUPFAM" id="SSF51735">
    <property type="entry name" value="NAD(P)-binding Rossmann-fold domains"/>
    <property type="match status" value="1"/>
</dbReference>
<dbReference type="GO" id="GO:0006635">
    <property type="term" value="P:fatty acid beta-oxidation"/>
    <property type="evidence" value="ECO:0007669"/>
    <property type="project" value="UniProtKB-UniPathway"/>
</dbReference>
<dbReference type="Gene3D" id="3.40.50.720">
    <property type="entry name" value="NAD(P)-binding Rossmann-like Domain"/>
    <property type="match status" value="1"/>
</dbReference>
<dbReference type="GO" id="GO:0070403">
    <property type="term" value="F:NAD+ binding"/>
    <property type="evidence" value="ECO:0007669"/>
    <property type="project" value="InterPro"/>
</dbReference>
<feature type="chain" id="PRO_5024333836" evidence="8">
    <location>
        <begin position="23"/>
        <end position="774"/>
    </location>
</feature>
<keyword evidence="8" id="KW-0732">Signal</keyword>
<evidence type="ECO:0000256" key="5">
    <source>
        <dbReference type="ARBA" id="ARBA00023027"/>
    </source>
</evidence>
<protein>
    <submittedName>
        <fullName evidence="11">3-hydroxyacyl-CoA dehydrogenase</fullName>
    </submittedName>
</protein>
<comment type="caution">
    <text evidence="11">The sequence shown here is derived from an EMBL/GenBank/DDBJ whole genome shotgun (WGS) entry which is preliminary data.</text>
</comment>
<feature type="domain" description="3-hydroxyacyl-CoA dehydrogenase C-terminal" evidence="9">
    <location>
        <begin position="195"/>
        <end position="296"/>
    </location>
</feature>
<evidence type="ECO:0000259" key="10">
    <source>
        <dbReference type="Pfam" id="PF02737"/>
    </source>
</evidence>
<dbReference type="InterPro" id="IPR008927">
    <property type="entry name" value="6-PGluconate_DH-like_C_sf"/>
</dbReference>
<keyword evidence="5" id="KW-0520">NAD</keyword>
<evidence type="ECO:0000256" key="4">
    <source>
        <dbReference type="ARBA" id="ARBA00023002"/>
    </source>
</evidence>
<keyword evidence="12" id="KW-1185">Reference proteome</keyword>
<dbReference type="CDD" id="cd06558">
    <property type="entry name" value="crotonase-like"/>
    <property type="match status" value="1"/>
</dbReference>
<dbReference type="PANTHER" id="PTHR48075">
    <property type="entry name" value="3-HYDROXYACYL-COA DEHYDROGENASE FAMILY PROTEIN"/>
    <property type="match status" value="1"/>
</dbReference>
<keyword evidence="2" id="KW-0276">Fatty acid metabolism</keyword>
<comment type="catalytic activity">
    <reaction evidence="7">
        <text>a (3S)-3-hydroxyacyl-CoA + NAD(+) = a 3-oxoacyl-CoA + NADH + H(+)</text>
        <dbReference type="Rhea" id="RHEA:22432"/>
        <dbReference type="ChEBI" id="CHEBI:15378"/>
        <dbReference type="ChEBI" id="CHEBI:57318"/>
        <dbReference type="ChEBI" id="CHEBI:57540"/>
        <dbReference type="ChEBI" id="CHEBI:57945"/>
        <dbReference type="ChEBI" id="CHEBI:90726"/>
        <dbReference type="EC" id="1.1.1.35"/>
    </reaction>
</comment>
<dbReference type="InterPro" id="IPR036291">
    <property type="entry name" value="NAD(P)-bd_dom_sf"/>
</dbReference>
<feature type="domain" description="3-hydroxyacyl-CoA dehydrogenase NAD binding" evidence="10">
    <location>
        <begin position="9"/>
        <end position="193"/>
    </location>
</feature>
<name>A0A5R9J8R6_9PROT</name>
<dbReference type="RefSeq" id="WP_138326836.1">
    <property type="nucleotide sequence ID" value="NZ_VCDI01000005.1"/>
</dbReference>
<dbReference type="Pfam" id="PF00725">
    <property type="entry name" value="3HCDH"/>
    <property type="match status" value="1"/>
</dbReference>
<dbReference type="InterPro" id="IPR006176">
    <property type="entry name" value="3-OHacyl-CoA_DH_NAD-bd"/>
</dbReference>
<dbReference type="InterPro" id="IPR029045">
    <property type="entry name" value="ClpP/crotonase-like_dom_sf"/>
</dbReference>
<dbReference type="GO" id="GO:0003857">
    <property type="term" value="F:(3S)-3-hydroxyacyl-CoA dehydrogenase (NAD+) activity"/>
    <property type="evidence" value="ECO:0007669"/>
    <property type="project" value="UniProtKB-EC"/>
</dbReference>
<dbReference type="PANTHER" id="PTHR48075:SF7">
    <property type="entry name" value="3-HYDROXYACYL-COA DEHYDROGENASE-RELATED"/>
    <property type="match status" value="1"/>
</dbReference>
<evidence type="ECO:0000256" key="6">
    <source>
        <dbReference type="ARBA" id="ARBA00023098"/>
    </source>
</evidence>
<dbReference type="Pfam" id="PF02737">
    <property type="entry name" value="3HCDH_N"/>
    <property type="match status" value="1"/>
</dbReference>
<evidence type="ECO:0000256" key="7">
    <source>
        <dbReference type="ARBA" id="ARBA00049556"/>
    </source>
</evidence>
<keyword evidence="3" id="KW-0442">Lipid degradation</keyword>
<evidence type="ECO:0000256" key="1">
    <source>
        <dbReference type="ARBA" id="ARBA00005005"/>
    </source>
</evidence>
<evidence type="ECO:0000259" key="9">
    <source>
        <dbReference type="Pfam" id="PF00725"/>
    </source>
</evidence>
<proteinExistence type="predicted"/>
<evidence type="ECO:0000256" key="2">
    <source>
        <dbReference type="ARBA" id="ARBA00022832"/>
    </source>
</evidence>
<evidence type="ECO:0000313" key="12">
    <source>
        <dbReference type="Proteomes" id="UP000305654"/>
    </source>
</evidence>
<gene>
    <name evidence="11" type="ORF">FE263_14975</name>
</gene>
<dbReference type="SUPFAM" id="SSF52096">
    <property type="entry name" value="ClpP/crotonase"/>
    <property type="match status" value="1"/>
</dbReference>
<dbReference type="Gene3D" id="1.10.1040.50">
    <property type="match status" value="1"/>
</dbReference>
<evidence type="ECO:0000256" key="3">
    <source>
        <dbReference type="ARBA" id="ARBA00022963"/>
    </source>
</evidence>
<dbReference type="UniPathway" id="UPA00659"/>
<comment type="pathway">
    <text evidence="1">Lipid metabolism; fatty acid beta-oxidation.</text>
</comment>
<dbReference type="SUPFAM" id="SSF48179">
    <property type="entry name" value="6-phosphogluconate dehydrogenase C-terminal domain-like"/>
    <property type="match status" value="2"/>
</dbReference>
<dbReference type="InterPro" id="IPR006108">
    <property type="entry name" value="3HC_DH_C"/>
</dbReference>
<keyword evidence="4" id="KW-0560">Oxidoreductase</keyword>
<dbReference type="Pfam" id="PF00378">
    <property type="entry name" value="ECH_1"/>
    <property type="match status" value="1"/>
</dbReference>
<accession>A0A5R9J8R6</accession>
<dbReference type="Gene3D" id="3.90.226.10">
    <property type="entry name" value="2-enoyl-CoA Hydratase, Chain A, domain 1"/>
    <property type="match status" value="1"/>
</dbReference>
<dbReference type="InterPro" id="IPR001753">
    <property type="entry name" value="Enoyl-CoA_hydra/iso"/>
</dbReference>
<keyword evidence="6" id="KW-0443">Lipid metabolism</keyword>
<dbReference type="Proteomes" id="UP000305654">
    <property type="component" value="Unassembled WGS sequence"/>
</dbReference>
<dbReference type="OrthoDB" id="9803287at2"/>
<dbReference type="AlphaFoldDB" id="A0A5R9J8R6"/>
<organism evidence="11 12">
    <name type="scientific">Lichenicoccus roseus</name>
    <dbReference type="NCBI Taxonomy" id="2683649"/>
    <lineage>
        <taxon>Bacteria</taxon>
        <taxon>Pseudomonadati</taxon>
        <taxon>Pseudomonadota</taxon>
        <taxon>Alphaproteobacteria</taxon>
        <taxon>Acetobacterales</taxon>
        <taxon>Acetobacteraceae</taxon>
        <taxon>Lichenicoccus</taxon>
    </lineage>
</organism>
<feature type="signal peptide" evidence="8">
    <location>
        <begin position="1"/>
        <end position="22"/>
    </location>
</feature>
<dbReference type="EMBL" id="VCDI01000005">
    <property type="protein sequence ID" value="TLU71766.1"/>
    <property type="molecule type" value="Genomic_DNA"/>
</dbReference>
<sequence>MASATMKRVCVIGAGVMGAAIAAQVANAGVRVLLLDILPKDEGADRSGVARAAIARMLKTDPAPFMSPAAAKLVEAGNIEDDLGRVVECDWVIEAIVERLDAKQALYRRLDAVRRPGTAISSNTSTIPLAQLIEGLPEALRRDFMITHFFNPPRYMRLLEIVASPHTDADLVERIAQFSDHRLGKTVVRAKDTPGFIANRIGTFWLQHGVNAAVDLGLTVEEADAVMGRPFGIPKTGVFGLLDLVGLDLMPHINASMKASLPADDAFLAALRESPLLSRMIADGYTGRKGRGGFYRINKTAGRVKESIGLVTGDYGASSKATVPTELSRSPKALIASTDKLGRYAWTVMGATLAYAASLVPAIADDIVAVDAAMRLGFNWKQGPFELLDALGPKAVAARLEQDGQKVPALLRQAGEGTFYRVVDGETQFLGTDGAYRAVPREPGVLLLADIKRTREPELRNGSAALWDIGDGIACFEFSSKMNAIDEPILKLLEKSLDVVKQRFRALVIYSDATNFSAGANLGLALFACNIAAWGEIEKLVSTGQRTLKAMKYAPFPVVAATAGLALGGGCEVTLHADAVQAHAESYIGLVECGVGLVPGWGGCGEMLQRWRDAPGAPHGPMPAPGKVFETVSVATVSKSAAEAKSLRFLRETDGITMNRDRLLFDARTRALALAEDYTPPKPPEFRLPGAGGRLAMSLAAQGYHRQGIASAHDLVVADGLAEVLTGGNADYVDTVTEKDLLALERKAFMRLIRTGPTLDRIQHTLETGKPLRN</sequence>